<feature type="signal peptide" evidence="4">
    <location>
        <begin position="1"/>
        <end position="22"/>
    </location>
</feature>
<dbReference type="AlphaFoldDB" id="A0A934UNH8"/>
<feature type="chain" id="PRO_5038204955" description="Mannan endo-1,4-beta-mannosidase" evidence="4">
    <location>
        <begin position="23"/>
        <end position="376"/>
    </location>
</feature>
<keyword evidence="4" id="KW-0732">Signal</keyword>
<dbReference type="Pfam" id="PF02156">
    <property type="entry name" value="Glyco_hydro_26"/>
    <property type="match status" value="1"/>
</dbReference>
<proteinExistence type="inferred from homology"/>
<feature type="active site" description="Nucleophile" evidence="5 8">
    <location>
        <position position="294"/>
    </location>
</feature>
<comment type="similarity">
    <text evidence="1 4 8">Belongs to the glycosyl hydrolase 26 family.</text>
</comment>
<comment type="subcellular location">
    <subcellularLocation>
        <location evidence="4">Secreted</location>
    </subcellularLocation>
</comment>
<dbReference type="InterPro" id="IPR022790">
    <property type="entry name" value="GH26_dom"/>
</dbReference>
<dbReference type="PANTHER" id="PTHR40079">
    <property type="entry name" value="MANNAN ENDO-1,4-BETA-MANNOSIDASE E-RELATED"/>
    <property type="match status" value="1"/>
</dbReference>
<evidence type="ECO:0000256" key="1">
    <source>
        <dbReference type="ARBA" id="ARBA00007754"/>
    </source>
</evidence>
<evidence type="ECO:0000256" key="4">
    <source>
        <dbReference type="PIRNR" id="PIRNR018168"/>
    </source>
</evidence>
<gene>
    <name evidence="10" type="ORF">I5M19_15925</name>
</gene>
<dbReference type="Proteomes" id="UP000613193">
    <property type="component" value="Unassembled WGS sequence"/>
</dbReference>
<reference evidence="10" key="1">
    <citation type="submission" date="2020-12" db="EMBL/GenBank/DDBJ databases">
        <title>Bacterial novel species Mucilaginibacter sp. SD-g isolated from soil.</title>
        <authorList>
            <person name="Jung H.-Y."/>
        </authorList>
    </citation>
    <scope>NUCLEOTIDE SEQUENCE</scope>
    <source>
        <strain evidence="10">SD-g</strain>
    </source>
</reference>
<sequence length="376" mass="43090">MRKIYCLYIVAGLLLAGFTVNAQLYAPSDKLATPATRELFYSMQRLVGAGVIFGHHDDTAYGVNWRYQPDSSDVKGVTGSYPALYGWDLAKIEHDSKNDINGIPFKLQQKLVREAYDRGGINTFCWHMDNPFNGKTAWDTTQHTVKELLPGGAAHDVYVNYLDKAAGYMSDLKGPAGEAIPVLFRPFHELTGNWFWWCANTCTPEEFKSLWRFTINYLRDTKKLHNLLIVYSVADFDTEAEFLERYPGNKYADFIGFDNYCYKSVTDYQQKLDKRLSLLDIIAAKNHKLACLPETGYEGIPQADWWTKVLMPTLAKHKTSYTMVWRNGNTHHFYAPYPGQISAKDFKAFYKSIETMFQNRLTPLAVYGKHILQPVE</sequence>
<feature type="binding site" evidence="6">
    <location>
        <position position="260"/>
    </location>
    <ligand>
        <name>substrate</name>
    </ligand>
</feature>
<dbReference type="EMBL" id="JAEHFW010000003">
    <property type="protein sequence ID" value="MBK0380813.1"/>
    <property type="molecule type" value="Genomic_DNA"/>
</dbReference>
<dbReference type="Gene3D" id="3.20.20.80">
    <property type="entry name" value="Glycosidases"/>
    <property type="match status" value="1"/>
</dbReference>
<dbReference type="GO" id="GO:0016985">
    <property type="term" value="F:mannan endo-1,4-beta-mannosidase activity"/>
    <property type="evidence" value="ECO:0007669"/>
    <property type="project" value="UniProtKB-UniRule"/>
</dbReference>
<evidence type="ECO:0000259" key="9">
    <source>
        <dbReference type="PROSITE" id="PS51764"/>
    </source>
</evidence>
<dbReference type="GO" id="GO:0006080">
    <property type="term" value="P:substituted mannan metabolic process"/>
    <property type="evidence" value="ECO:0007669"/>
    <property type="project" value="UniProtKB-UniRule"/>
</dbReference>
<dbReference type="InterPro" id="IPR000805">
    <property type="entry name" value="Glyco_hydro_26"/>
</dbReference>
<feature type="binding site" evidence="6">
    <location>
        <position position="194"/>
    </location>
    <ligand>
        <name>substrate</name>
    </ligand>
</feature>
<feature type="domain" description="GH26" evidence="9">
    <location>
        <begin position="34"/>
        <end position="359"/>
    </location>
</feature>
<dbReference type="PANTHER" id="PTHR40079:SF4">
    <property type="entry name" value="GH26 DOMAIN-CONTAINING PROTEIN-RELATED"/>
    <property type="match status" value="1"/>
</dbReference>
<keyword evidence="4" id="KW-0119">Carbohydrate metabolism</keyword>
<accession>A0A934UNH8</accession>
<evidence type="ECO:0000256" key="2">
    <source>
        <dbReference type="ARBA" id="ARBA00022801"/>
    </source>
</evidence>
<feature type="active site" description="Proton donor" evidence="5 8">
    <location>
        <position position="189"/>
    </location>
</feature>
<dbReference type="GO" id="GO:0005576">
    <property type="term" value="C:extracellular region"/>
    <property type="evidence" value="ECO:0007669"/>
    <property type="project" value="UniProtKB-SubCell"/>
</dbReference>
<dbReference type="InterPro" id="IPR016714">
    <property type="entry name" value="MANB/E"/>
</dbReference>
<feature type="site" description="Plays an important role in maintaining the position of the catalytic nucleophile" evidence="7">
    <location>
        <position position="188"/>
    </location>
</feature>
<dbReference type="InterPro" id="IPR017853">
    <property type="entry name" value="GH"/>
</dbReference>
<evidence type="ECO:0000256" key="3">
    <source>
        <dbReference type="ARBA" id="ARBA00023295"/>
    </source>
</evidence>
<feature type="binding site" evidence="6">
    <location>
        <position position="127"/>
    </location>
    <ligand>
        <name>substrate</name>
    </ligand>
</feature>
<dbReference type="PIRSF" id="PIRSF018168">
    <property type="entry name" value="Mannan-1_4-beta-mannosidase"/>
    <property type="match status" value="1"/>
</dbReference>
<dbReference type="EC" id="3.2.1.78" evidence="4"/>
<dbReference type="RefSeq" id="WP_200067348.1">
    <property type="nucleotide sequence ID" value="NZ_JAEHFW010000003.1"/>
</dbReference>
<evidence type="ECO:0000256" key="7">
    <source>
        <dbReference type="PIRSR" id="PIRSR018168-3"/>
    </source>
</evidence>
<dbReference type="PROSITE" id="PS51764">
    <property type="entry name" value="GH26"/>
    <property type="match status" value="1"/>
</dbReference>
<keyword evidence="2 4" id="KW-0378">Hydrolase</keyword>
<name>A0A934UNH8_9SPHI</name>
<keyword evidence="3 4" id="KW-0326">Glycosidase</keyword>
<comment type="caution">
    <text evidence="10">The sequence shown here is derived from an EMBL/GenBank/DDBJ whole genome shotgun (WGS) entry which is preliminary data.</text>
</comment>
<dbReference type="PRINTS" id="PR00739">
    <property type="entry name" value="GLHYDRLASE26"/>
</dbReference>
<comment type="catalytic activity">
    <reaction evidence="4">
        <text>Random hydrolysis of (1-&gt;4)-beta-D-mannosidic linkages in mannans, galactomannans and glucomannans.</text>
        <dbReference type="EC" id="3.2.1.78"/>
    </reaction>
</comment>
<evidence type="ECO:0000313" key="10">
    <source>
        <dbReference type="EMBL" id="MBK0380813.1"/>
    </source>
</evidence>
<keyword evidence="4" id="KW-0964">Secreted</keyword>
<evidence type="ECO:0000256" key="5">
    <source>
        <dbReference type="PIRSR" id="PIRSR018168-1"/>
    </source>
</evidence>
<dbReference type="SUPFAM" id="SSF51445">
    <property type="entry name" value="(Trans)glycosidases"/>
    <property type="match status" value="1"/>
</dbReference>
<evidence type="ECO:0000256" key="8">
    <source>
        <dbReference type="PROSITE-ProRule" id="PRU01100"/>
    </source>
</evidence>
<evidence type="ECO:0000313" key="11">
    <source>
        <dbReference type="Proteomes" id="UP000613193"/>
    </source>
</evidence>
<protein>
    <recommendedName>
        <fullName evidence="4">Mannan endo-1,4-beta-mannosidase</fullName>
        <ecNumber evidence="4">3.2.1.78</ecNumber>
    </recommendedName>
</protein>
<evidence type="ECO:0000256" key="6">
    <source>
        <dbReference type="PIRSR" id="PIRSR018168-2"/>
    </source>
</evidence>
<keyword evidence="11" id="KW-1185">Reference proteome</keyword>
<organism evidence="10 11">
    <name type="scientific">Mucilaginibacter segetis</name>
    <dbReference type="NCBI Taxonomy" id="2793071"/>
    <lineage>
        <taxon>Bacteria</taxon>
        <taxon>Pseudomonadati</taxon>
        <taxon>Bacteroidota</taxon>
        <taxon>Sphingobacteriia</taxon>
        <taxon>Sphingobacteriales</taxon>
        <taxon>Sphingobacteriaceae</taxon>
        <taxon>Mucilaginibacter</taxon>
    </lineage>
</organism>